<accession>A0ABS7MB97</accession>
<evidence type="ECO:0000313" key="4">
    <source>
        <dbReference type="Proteomes" id="UP001166571"/>
    </source>
</evidence>
<dbReference type="PANTHER" id="PTHR33121">
    <property type="entry name" value="CYCLIC DI-GMP PHOSPHODIESTERASE PDEF"/>
    <property type="match status" value="1"/>
</dbReference>
<dbReference type="SMART" id="SM01080">
    <property type="entry name" value="CHASE2"/>
    <property type="match status" value="1"/>
</dbReference>
<dbReference type="InterPro" id="IPR000160">
    <property type="entry name" value="GGDEF_dom"/>
</dbReference>
<dbReference type="SMART" id="SM00267">
    <property type="entry name" value="GGDEF"/>
    <property type="match status" value="1"/>
</dbReference>
<keyword evidence="1" id="KW-0812">Transmembrane</keyword>
<name>A0ABS7MB97_9SPHN</name>
<reference evidence="3" key="1">
    <citation type="submission" date="2021-08" db="EMBL/GenBank/DDBJ databases">
        <title>Sphingopyxis panaciterrulae sp. nov., isolated from the surface water of the Yellow Sea.</title>
        <authorList>
            <person name="Gao Z."/>
            <person name="Zhang D."/>
            <person name="Zhang A."/>
        </authorList>
    </citation>
    <scope>NUCLEOTIDE SEQUENCE</scope>
    <source>
        <strain evidence="3">XHP0097</strain>
    </source>
</reference>
<dbReference type="PANTHER" id="PTHR33121:SF19">
    <property type="entry name" value="CYCLIC DI-GMP PHOSPHODIESTERASE PA2567"/>
    <property type="match status" value="1"/>
</dbReference>
<dbReference type="SUPFAM" id="SSF141868">
    <property type="entry name" value="EAL domain-like"/>
    <property type="match status" value="1"/>
</dbReference>
<organism evidence="3 4">
    <name type="scientific">Sphingopyxis jiangsuensis</name>
    <dbReference type="NCBI Taxonomy" id="2871171"/>
    <lineage>
        <taxon>Bacteria</taxon>
        <taxon>Pseudomonadati</taxon>
        <taxon>Pseudomonadota</taxon>
        <taxon>Alphaproteobacteria</taxon>
        <taxon>Sphingomonadales</taxon>
        <taxon>Sphingomonadaceae</taxon>
        <taxon>Sphingopyxis</taxon>
    </lineage>
</organism>
<dbReference type="InterPro" id="IPR029787">
    <property type="entry name" value="Nucleotide_cyclase"/>
</dbReference>
<evidence type="ECO:0000256" key="1">
    <source>
        <dbReference type="SAM" id="Phobius"/>
    </source>
</evidence>
<dbReference type="SUPFAM" id="SSF55073">
    <property type="entry name" value="Nucleotide cyclase"/>
    <property type="match status" value="1"/>
</dbReference>
<evidence type="ECO:0000259" key="2">
    <source>
        <dbReference type="PROSITE" id="PS50883"/>
    </source>
</evidence>
<protein>
    <submittedName>
        <fullName evidence="3">EAL domain-containing protein</fullName>
    </submittedName>
</protein>
<proteinExistence type="predicted"/>
<feature type="domain" description="EAL" evidence="2">
    <location>
        <begin position="513"/>
        <end position="766"/>
    </location>
</feature>
<dbReference type="InterPro" id="IPR007890">
    <property type="entry name" value="CHASE2"/>
</dbReference>
<gene>
    <name evidence="3" type="ORF">K5P26_03980</name>
</gene>
<dbReference type="Pfam" id="PF00990">
    <property type="entry name" value="GGDEF"/>
    <property type="match status" value="1"/>
</dbReference>
<dbReference type="PROSITE" id="PS50883">
    <property type="entry name" value="EAL"/>
    <property type="match status" value="1"/>
</dbReference>
<dbReference type="InterPro" id="IPR050706">
    <property type="entry name" value="Cyclic-di-GMP_PDE-like"/>
</dbReference>
<dbReference type="SMART" id="SM00052">
    <property type="entry name" value="EAL"/>
    <property type="match status" value="1"/>
</dbReference>
<dbReference type="Proteomes" id="UP001166571">
    <property type="component" value="Unassembled WGS sequence"/>
</dbReference>
<feature type="transmembrane region" description="Helical" evidence="1">
    <location>
        <begin position="324"/>
        <end position="345"/>
    </location>
</feature>
<keyword evidence="1" id="KW-1133">Transmembrane helix</keyword>
<dbReference type="RefSeq" id="WP_222135823.1">
    <property type="nucleotide sequence ID" value="NZ_JAILXK010000001.1"/>
</dbReference>
<dbReference type="Pfam" id="PF05226">
    <property type="entry name" value="CHASE2"/>
    <property type="match status" value="1"/>
</dbReference>
<keyword evidence="4" id="KW-1185">Reference proteome</keyword>
<dbReference type="InterPro" id="IPR035919">
    <property type="entry name" value="EAL_sf"/>
</dbReference>
<dbReference type="Gene3D" id="3.20.20.450">
    <property type="entry name" value="EAL domain"/>
    <property type="match status" value="1"/>
</dbReference>
<dbReference type="InterPro" id="IPR001633">
    <property type="entry name" value="EAL_dom"/>
</dbReference>
<keyword evidence="1" id="KW-0472">Membrane</keyword>
<sequence length="773" mass="83356">MLFDRPVERIALAVAVALLAGLLFLAGLFDPVEDRLGSARASLLQRAPTGDVVIVEIDAQSLAKLQTWPWSRSHHAALVRKLEKAGAQSIAFDVDFSASSDPAADRDFAAALTEAEPVILPIFQQRASDGARSDTLIVSRPAAPFSAAWAGGVNIFPDNDGTVRQYAAATFIDGRIQPSIATLLAQTSALGDRSFQPDWGIDARSIPRLSFIDVVEGRVPDGAIAGKRIIVGATAIELGDRYPVPRYGIVPGVVIQALAAESLLQKRAILHSGTLPSLAGILLIALLLGALPYSRFARNYAIAAVVCAAFLIAVPIYVQARWPVSIDSAAMLFTLLACVAVRGGAEVRKRIALRGLHDVETGLPNRQMLEEHLKGVSIRVVVAVASIDRFEAIRDAIGIKGFAEVVNKAAARLARDTDTSVFRIAPDMLAFLLPMDNATAIGSHIMEASRSFRDPIETLAGQVDVALSFGLDRSPENAAVLRIERAIAAVGAARSAGDICHWFEGINPSARRELSLMGELRRGMARGEVTMVYQPKLDLRTGRVASAEALMRWQHPTDGFIPPDRFIPLAEATGVVRELTEYALRAVMADCARWKAMGVDMRVAVNLSAGDISCTDFSGMIRRMLSEHGLEPHHIALEITESAIIRSPETAIAVLNRLRTSGLRLSIDDYGTGQSTLSYLKQLPVHEIKIDKSFVTALCHDRSDAIMVRSTIEMAHHLGLEVVAEGIEDAETTKLLADMGCDYIQGYFIGKPLPFDLLTENLLSAPPSISEMA</sequence>
<comment type="caution">
    <text evidence="3">The sequence shown here is derived from an EMBL/GenBank/DDBJ whole genome shotgun (WGS) entry which is preliminary data.</text>
</comment>
<dbReference type="CDD" id="cd01948">
    <property type="entry name" value="EAL"/>
    <property type="match status" value="1"/>
</dbReference>
<dbReference type="Pfam" id="PF00563">
    <property type="entry name" value="EAL"/>
    <property type="match status" value="1"/>
</dbReference>
<dbReference type="InterPro" id="IPR043128">
    <property type="entry name" value="Rev_trsase/Diguanyl_cyclase"/>
</dbReference>
<dbReference type="Gene3D" id="3.30.70.270">
    <property type="match status" value="1"/>
</dbReference>
<dbReference type="EMBL" id="JAILXK010000001">
    <property type="protein sequence ID" value="MBY4636299.1"/>
    <property type="molecule type" value="Genomic_DNA"/>
</dbReference>
<feature type="transmembrane region" description="Helical" evidence="1">
    <location>
        <begin position="300"/>
        <end position="318"/>
    </location>
</feature>
<evidence type="ECO:0000313" key="3">
    <source>
        <dbReference type="EMBL" id="MBY4636299.1"/>
    </source>
</evidence>
<feature type="transmembrane region" description="Helical" evidence="1">
    <location>
        <begin position="275"/>
        <end position="293"/>
    </location>
</feature>